<feature type="transmembrane region" description="Helical" evidence="7">
    <location>
        <begin position="420"/>
        <end position="444"/>
    </location>
</feature>
<evidence type="ECO:0000313" key="9">
    <source>
        <dbReference type="EMBL" id="MFB9646999.1"/>
    </source>
</evidence>
<evidence type="ECO:0000256" key="7">
    <source>
        <dbReference type="SAM" id="Phobius"/>
    </source>
</evidence>
<keyword evidence="4 7" id="KW-1133">Transmembrane helix</keyword>
<evidence type="ECO:0000259" key="8">
    <source>
        <dbReference type="Pfam" id="PF06738"/>
    </source>
</evidence>
<comment type="similarity">
    <text evidence="6">Belongs to the ThrE exporter (TC 2.A.79) family.</text>
</comment>
<dbReference type="PANTHER" id="PTHR34390:SF2">
    <property type="entry name" value="SUCCINATE TRANSPORTER SUBUNIT YJJP-RELATED"/>
    <property type="match status" value="1"/>
</dbReference>
<dbReference type="PANTHER" id="PTHR34390">
    <property type="entry name" value="UPF0442 PROTEIN YJJB-RELATED"/>
    <property type="match status" value="1"/>
</dbReference>
<name>A0ABV5T320_9MICO</name>
<feature type="transmembrane region" description="Helical" evidence="7">
    <location>
        <begin position="217"/>
        <end position="238"/>
    </location>
</feature>
<evidence type="ECO:0000256" key="5">
    <source>
        <dbReference type="ARBA" id="ARBA00023136"/>
    </source>
</evidence>
<feature type="transmembrane region" description="Helical" evidence="7">
    <location>
        <begin position="285"/>
        <end position="303"/>
    </location>
</feature>
<feature type="transmembrane region" description="Helical" evidence="7">
    <location>
        <begin position="12"/>
        <end position="33"/>
    </location>
</feature>
<feature type="transmembrane region" description="Helical" evidence="7">
    <location>
        <begin position="244"/>
        <end position="264"/>
    </location>
</feature>
<feature type="transmembrane region" description="Helical" evidence="7">
    <location>
        <begin position="362"/>
        <end position="381"/>
    </location>
</feature>
<reference evidence="9 10" key="1">
    <citation type="submission" date="2024-09" db="EMBL/GenBank/DDBJ databases">
        <authorList>
            <person name="Sun Q."/>
            <person name="Mori K."/>
        </authorList>
    </citation>
    <scope>NUCLEOTIDE SEQUENCE [LARGE SCALE GENOMIC DNA]</scope>
    <source>
        <strain evidence="9 10">JCM 1342</strain>
    </source>
</reference>
<dbReference type="InterPro" id="IPR010619">
    <property type="entry name" value="ThrE-like_N"/>
</dbReference>
<evidence type="ECO:0000256" key="4">
    <source>
        <dbReference type="ARBA" id="ARBA00022989"/>
    </source>
</evidence>
<keyword evidence="5 7" id="KW-0472">Membrane</keyword>
<feature type="domain" description="Threonine/serine exporter-like N-terminal" evidence="8">
    <location>
        <begin position="62"/>
        <end position="298"/>
    </location>
</feature>
<dbReference type="Proteomes" id="UP001589611">
    <property type="component" value="Unassembled WGS sequence"/>
</dbReference>
<organism evidence="9 10">
    <name type="scientific">Microbacterium terregens</name>
    <dbReference type="NCBI Taxonomy" id="69363"/>
    <lineage>
        <taxon>Bacteria</taxon>
        <taxon>Bacillati</taxon>
        <taxon>Actinomycetota</taxon>
        <taxon>Actinomycetes</taxon>
        <taxon>Micrococcales</taxon>
        <taxon>Microbacteriaceae</taxon>
        <taxon>Microbacterium</taxon>
    </lineage>
</organism>
<sequence length="476" mass="48224">MPPAIASSTISLPTLVIAVGVLLASGVLVWWLMRSRQPSRPAHAEARAAEVVPAPVVLDSMAVMGTAMIDSGYPVGLVRDALEDLAAASGRPTVQAVVFPTSILVSATDTAAAQTRAVTAGDSSYLLYQVDAVDRIVGVARTRPRAAEWVRRRIQGVAALPAPFTRLQRIGAYGVLSASLSVLLGASGPGVLLAGLMGLAVGTVLLLTERLSPSSHALVIVAVALGVALVVLLVAHALDPGVLPAMIAPLVILLPGGLLTIAVIELATGQMMSGAARAAAGAMRLLLLATGIVAASALVGIPTRDPVAGNPLGAIAPWIAVGLFGIGITIYQCARPASIGWIVIVLYVAYGAQVIGDVLFDGVLSALVGAAVMTPVAVIIARHRTGPPALVSFLPAFWLLVPGALGLTGVAGVLNGDLDATGTIITTVATMIAIALGVLLGLAVSGSLRGFANAEFDEFDKSAQTSEQQDGPSKEP</sequence>
<evidence type="ECO:0000256" key="2">
    <source>
        <dbReference type="ARBA" id="ARBA00022475"/>
    </source>
</evidence>
<keyword evidence="10" id="KW-1185">Reference proteome</keyword>
<keyword evidence="2" id="KW-1003">Cell membrane</keyword>
<comment type="caution">
    <text evidence="9">The sequence shown here is derived from an EMBL/GenBank/DDBJ whole genome shotgun (WGS) entry which is preliminary data.</text>
</comment>
<gene>
    <name evidence="9" type="ORF">ACFFPJ_14455</name>
</gene>
<feature type="transmembrane region" description="Helical" evidence="7">
    <location>
        <begin position="170"/>
        <end position="186"/>
    </location>
</feature>
<dbReference type="RefSeq" id="WP_344714852.1">
    <property type="nucleotide sequence ID" value="NZ_BAAAWH010000001.1"/>
</dbReference>
<evidence type="ECO:0000256" key="3">
    <source>
        <dbReference type="ARBA" id="ARBA00022692"/>
    </source>
</evidence>
<evidence type="ECO:0000256" key="6">
    <source>
        <dbReference type="ARBA" id="ARBA00034125"/>
    </source>
</evidence>
<accession>A0ABV5T320</accession>
<protein>
    <submittedName>
        <fullName evidence="9">Threonine/serine exporter ThrE family protein</fullName>
    </submittedName>
</protein>
<dbReference type="Pfam" id="PF06738">
    <property type="entry name" value="ThrE"/>
    <property type="match status" value="1"/>
</dbReference>
<keyword evidence="3 7" id="KW-0812">Transmembrane</keyword>
<dbReference type="EMBL" id="JBHMBE010000004">
    <property type="protein sequence ID" value="MFB9646999.1"/>
    <property type="molecule type" value="Genomic_DNA"/>
</dbReference>
<evidence type="ECO:0000256" key="1">
    <source>
        <dbReference type="ARBA" id="ARBA00004651"/>
    </source>
</evidence>
<dbReference type="InterPro" id="IPR050539">
    <property type="entry name" value="ThrE_Dicarb/AminoAcid_Exp"/>
</dbReference>
<proteinExistence type="inferred from homology"/>
<feature type="transmembrane region" description="Helical" evidence="7">
    <location>
        <begin position="338"/>
        <end position="356"/>
    </location>
</feature>
<feature type="transmembrane region" description="Helical" evidence="7">
    <location>
        <begin position="192"/>
        <end position="208"/>
    </location>
</feature>
<feature type="transmembrane region" description="Helical" evidence="7">
    <location>
        <begin position="393"/>
        <end position="414"/>
    </location>
</feature>
<comment type="subcellular location">
    <subcellularLocation>
        <location evidence="1">Cell membrane</location>
        <topology evidence="1">Multi-pass membrane protein</topology>
    </subcellularLocation>
</comment>
<feature type="transmembrane region" description="Helical" evidence="7">
    <location>
        <begin position="315"/>
        <end position="331"/>
    </location>
</feature>
<evidence type="ECO:0000313" key="10">
    <source>
        <dbReference type="Proteomes" id="UP001589611"/>
    </source>
</evidence>